<organism evidence="1 2">
    <name type="scientific">Corynebacterium glucuronolyticum</name>
    <dbReference type="NCBI Taxonomy" id="39791"/>
    <lineage>
        <taxon>Bacteria</taxon>
        <taxon>Bacillati</taxon>
        <taxon>Actinomycetota</taxon>
        <taxon>Actinomycetes</taxon>
        <taxon>Mycobacteriales</taxon>
        <taxon>Corynebacteriaceae</taxon>
        <taxon>Corynebacterium</taxon>
    </lineage>
</organism>
<name>A0A7T4JV92_9CORY</name>
<dbReference type="EMBL" id="CP066007">
    <property type="protein sequence ID" value="QQB46683.1"/>
    <property type="molecule type" value="Genomic_DNA"/>
</dbReference>
<dbReference type="InterPro" id="IPR005019">
    <property type="entry name" value="Adenine_glyco"/>
</dbReference>
<dbReference type="InterPro" id="IPR052891">
    <property type="entry name" value="DNA-3mA_glycosylase"/>
</dbReference>
<evidence type="ECO:0000313" key="1">
    <source>
        <dbReference type="EMBL" id="QQB46683.1"/>
    </source>
</evidence>
<dbReference type="InterPro" id="IPR011257">
    <property type="entry name" value="DNA_glycosylase"/>
</dbReference>
<accession>A0A7T4JV92</accession>
<dbReference type="Proteomes" id="UP000596145">
    <property type="component" value="Chromosome"/>
</dbReference>
<dbReference type="OrthoDB" id="9807664at2"/>
<dbReference type="PANTHER" id="PTHR30037:SF4">
    <property type="entry name" value="DNA-3-METHYLADENINE GLYCOSYLASE I"/>
    <property type="match status" value="1"/>
</dbReference>
<dbReference type="AlphaFoldDB" id="A0A7T4JV92"/>
<dbReference type="SUPFAM" id="SSF48150">
    <property type="entry name" value="DNA-glycosylase"/>
    <property type="match status" value="1"/>
</dbReference>
<proteinExistence type="predicted"/>
<reference evidence="1 2" key="1">
    <citation type="submission" date="2020-12" db="EMBL/GenBank/DDBJ databases">
        <title>FDA dAtabase for Regulatory Grade micrObial Sequences (FDA-ARGOS): Supporting development and validation of Infectious Disease Dx tests.</title>
        <authorList>
            <person name="Sproer C."/>
            <person name="Gronow S."/>
            <person name="Severitt S."/>
            <person name="Schroder I."/>
            <person name="Tallon L."/>
            <person name="Sadzewicz L."/>
            <person name="Zhao X."/>
            <person name="Boylan J."/>
            <person name="Ott S."/>
            <person name="Bowen H."/>
            <person name="Vavikolanu K."/>
            <person name="Mehta A."/>
            <person name="Aluvathingal J."/>
            <person name="Nadendla S."/>
            <person name="Lowell S."/>
            <person name="Myers T."/>
            <person name="Yan Y."/>
            <person name="Sichtig H."/>
        </authorList>
    </citation>
    <scope>NUCLEOTIDE SEQUENCE [LARGE SCALE GENOMIC DNA]</scope>
    <source>
        <strain evidence="1 2">FDAARGOS_1053</strain>
    </source>
</reference>
<dbReference type="Pfam" id="PF03352">
    <property type="entry name" value="Adenine_glyco"/>
    <property type="match status" value="1"/>
</dbReference>
<dbReference type="GO" id="GO:0006284">
    <property type="term" value="P:base-excision repair"/>
    <property type="evidence" value="ECO:0007669"/>
    <property type="project" value="InterPro"/>
</dbReference>
<dbReference type="RefSeq" id="WP_084035989.1">
    <property type="nucleotide sequence ID" value="NZ_CP066007.1"/>
</dbReference>
<protein>
    <submittedName>
        <fullName evidence="1">DNA-3-methyladenine glycosylase I</fullName>
    </submittedName>
</protein>
<dbReference type="Gene3D" id="1.10.340.30">
    <property type="entry name" value="Hypothetical protein, domain 2"/>
    <property type="match status" value="1"/>
</dbReference>
<dbReference type="GO" id="GO:0008725">
    <property type="term" value="F:DNA-3-methyladenine glycosylase activity"/>
    <property type="evidence" value="ECO:0007669"/>
    <property type="project" value="InterPro"/>
</dbReference>
<dbReference type="GeneID" id="92758977"/>
<evidence type="ECO:0000313" key="2">
    <source>
        <dbReference type="Proteomes" id="UP000596145"/>
    </source>
</evidence>
<gene>
    <name evidence="1" type="ORF">I6I10_01695</name>
</gene>
<dbReference type="PANTHER" id="PTHR30037">
    <property type="entry name" value="DNA-3-METHYLADENINE GLYCOSYLASE 1"/>
    <property type="match status" value="1"/>
</dbReference>
<sequence length="166" mass="18587">MAYPSWANTDQLRDYYDNEWGRPVRTEQGLYERICLEAFQVGLSWALILARRSALQDAFDGFDPDVVARYTNADVERILAAPGVIKNKQKIRACITNARATIDLREGEGLPDLIWSYQPPHSPCESAPEAAELAQALKKHGFTFVGPTTCFALMEACGLVDNRIHD</sequence>